<gene>
    <name evidence="1" type="ORF">OINT_2001497</name>
</gene>
<evidence type="ECO:0000313" key="2">
    <source>
        <dbReference type="Proteomes" id="UP000004386"/>
    </source>
</evidence>
<accession>C4WPS9</accession>
<evidence type="ECO:0000313" key="1">
    <source>
        <dbReference type="EMBL" id="EEQ94272.1"/>
    </source>
</evidence>
<dbReference type="Proteomes" id="UP000004386">
    <property type="component" value="Unassembled WGS sequence"/>
</dbReference>
<dbReference type="EMBL" id="ACQA01000002">
    <property type="protein sequence ID" value="EEQ94272.1"/>
    <property type="molecule type" value="Genomic_DNA"/>
</dbReference>
<dbReference type="HOGENOM" id="CLU_3186518_0_0_5"/>
<sequence length="46" mass="5418">MAMIRQSSANWMISLVFREDQAFPDGLKGCWRQEQLTHSTIDRFDT</sequence>
<dbReference type="AlphaFoldDB" id="C4WPS9"/>
<proteinExistence type="predicted"/>
<reference evidence="1 2" key="1">
    <citation type="submission" date="2009-05" db="EMBL/GenBank/DDBJ databases">
        <authorList>
            <person name="Setubal J.C."/>
            <person name="Boyle S."/>
            <person name="Crasta O.R."/>
            <person name="Gillespie J.J."/>
            <person name="Kenyon R.W."/>
            <person name="Lu J."/>
            <person name="Mane S."/>
            <person name="Nagrani S."/>
            <person name="Shallom J.M."/>
            <person name="Shallom S."/>
            <person name="Shukla M."/>
            <person name="Snyder E.E."/>
            <person name="Sobral B.W."/>
            <person name="Wattam A.R."/>
            <person name="Will R."/>
            <person name="Williams K."/>
            <person name="Yoo H."/>
            <person name="Munk C."/>
            <person name="Tapia R."/>
            <person name="Green L."/>
            <person name="Rogers Y."/>
            <person name="Detter J.C."/>
            <person name="Bruce D."/>
            <person name="Brettin T.S."/>
            <person name="Tsolis R."/>
        </authorList>
    </citation>
    <scope>NUCLEOTIDE SEQUENCE [LARGE SCALE GENOMIC DNA]</scope>
    <source>
        <strain evidence="1 2">LMG 3301</strain>
    </source>
</reference>
<name>C4WPS9_9HYPH</name>
<protein>
    <submittedName>
        <fullName evidence="1">Uncharacterized protein</fullName>
    </submittedName>
</protein>
<organism evidence="1 2">
    <name type="scientific">Brucella intermedia LMG 3301</name>
    <dbReference type="NCBI Taxonomy" id="641118"/>
    <lineage>
        <taxon>Bacteria</taxon>
        <taxon>Pseudomonadati</taxon>
        <taxon>Pseudomonadota</taxon>
        <taxon>Alphaproteobacteria</taxon>
        <taxon>Hyphomicrobiales</taxon>
        <taxon>Brucellaceae</taxon>
        <taxon>Brucella/Ochrobactrum group</taxon>
        <taxon>Brucella</taxon>
    </lineage>
</organism>
<comment type="caution">
    <text evidence="1">The sequence shown here is derived from an EMBL/GenBank/DDBJ whole genome shotgun (WGS) entry which is preliminary data.</text>
</comment>